<keyword evidence="2 3" id="KW-0548">Nucleotidyltransferase</keyword>
<accession>A0AAU8M0D8</accession>
<dbReference type="HAMAP" id="MF_00108">
    <property type="entry name" value="IspD"/>
    <property type="match status" value="1"/>
</dbReference>
<dbReference type="GO" id="GO:0019288">
    <property type="term" value="P:isopentenyl diphosphate biosynthetic process, methylerythritol 4-phosphate pathway"/>
    <property type="evidence" value="ECO:0007669"/>
    <property type="project" value="UniProtKB-UniRule"/>
</dbReference>
<evidence type="ECO:0000256" key="3">
    <source>
        <dbReference type="HAMAP-Rule" id="MF_00108"/>
    </source>
</evidence>
<dbReference type="FunFam" id="3.90.550.10:FF:000003">
    <property type="entry name" value="2-C-methyl-D-erythritol 4-phosphate cytidylyltransferase"/>
    <property type="match status" value="1"/>
</dbReference>
<dbReference type="NCBIfam" id="TIGR00453">
    <property type="entry name" value="ispD"/>
    <property type="match status" value="1"/>
</dbReference>
<reference evidence="4" key="1">
    <citation type="journal article" date="2024" name="Syst. Appl. Microbiol.">
        <title>First single-strain enrichments of Electrothrix cable bacteria, description of E. aestuarii sp. nov. and E. rattekaaiensis sp. nov., and proposal of a cable bacteria taxonomy following the rules of the SeqCode.</title>
        <authorList>
            <person name="Plum-Jensen L.E."/>
            <person name="Schramm A."/>
            <person name="Marshall I.P.G."/>
        </authorList>
    </citation>
    <scope>NUCLEOTIDE SEQUENCE</scope>
    <source>
        <strain evidence="4">Rat1</strain>
    </source>
</reference>
<keyword evidence="3" id="KW-0414">Isoprene biosynthesis</keyword>
<name>A0AAU8M0D8_9BACT</name>
<dbReference type="SUPFAM" id="SSF53448">
    <property type="entry name" value="Nucleotide-diphospho-sugar transferases"/>
    <property type="match status" value="1"/>
</dbReference>
<dbReference type="InterPro" id="IPR029044">
    <property type="entry name" value="Nucleotide-diphossugar_trans"/>
</dbReference>
<feature type="site" description="Transition state stabilizer" evidence="3">
    <location>
        <position position="21"/>
    </location>
</feature>
<evidence type="ECO:0000256" key="2">
    <source>
        <dbReference type="ARBA" id="ARBA00022695"/>
    </source>
</evidence>
<dbReference type="Pfam" id="PF01128">
    <property type="entry name" value="IspD"/>
    <property type="match status" value="1"/>
</dbReference>
<dbReference type="Gene3D" id="3.90.550.10">
    <property type="entry name" value="Spore Coat Polysaccharide Biosynthesis Protein SpsA, Chain A"/>
    <property type="match status" value="1"/>
</dbReference>
<sequence>MPETSTCTTAAIIPAAGFGTRMGTDLPKQYLELAGEPVLVRTLRIFLAHPAIHCIVLVLPPGHLRPGKELLLPFLSQEQLEKILYTTGGETRQHSVQNGVKALPASVERIFVHDGARPLVSVEIIDRCLAGVEEHGAVIAAVPVKDTLKEVDEEGTEIIGTIDRSRIWQAQTPQAMDLHLLERAYEYAAATEFIGTDESSLLEHAGVSVSVVMGSEENIKITRPDDLKIAAALLRKD</sequence>
<dbReference type="CDD" id="cd02516">
    <property type="entry name" value="CDP-ME_synthetase"/>
    <property type="match status" value="1"/>
</dbReference>
<evidence type="ECO:0000256" key="1">
    <source>
        <dbReference type="ARBA" id="ARBA00022679"/>
    </source>
</evidence>
<dbReference type="PANTHER" id="PTHR32125">
    <property type="entry name" value="2-C-METHYL-D-ERYTHRITOL 4-PHOSPHATE CYTIDYLYLTRANSFERASE, CHLOROPLASTIC"/>
    <property type="match status" value="1"/>
</dbReference>
<dbReference type="InterPro" id="IPR001228">
    <property type="entry name" value="IspD"/>
</dbReference>
<comment type="pathway">
    <text evidence="3">Isoprenoid biosynthesis; isopentenyl diphosphate biosynthesis via DXP pathway; isopentenyl diphosphate from 1-deoxy-D-xylulose 5-phosphate: step 2/6.</text>
</comment>
<comment type="similarity">
    <text evidence="3">Belongs to the IspD/TarI cytidylyltransferase family. IspD subfamily.</text>
</comment>
<dbReference type="EMBL" id="CP159373">
    <property type="protein sequence ID" value="XCN74984.1"/>
    <property type="molecule type" value="Genomic_DNA"/>
</dbReference>
<dbReference type="InterPro" id="IPR034683">
    <property type="entry name" value="IspD/TarI"/>
</dbReference>
<dbReference type="PANTHER" id="PTHR32125:SF4">
    <property type="entry name" value="2-C-METHYL-D-ERYTHRITOL 4-PHOSPHATE CYTIDYLYLTRANSFERASE, CHLOROPLASTIC"/>
    <property type="match status" value="1"/>
</dbReference>
<feature type="site" description="Transition state stabilizer" evidence="3">
    <location>
        <position position="28"/>
    </location>
</feature>
<evidence type="ECO:0000313" key="4">
    <source>
        <dbReference type="EMBL" id="XCN74984.1"/>
    </source>
</evidence>
<reference evidence="4" key="2">
    <citation type="submission" date="2024-06" db="EMBL/GenBank/DDBJ databases">
        <authorList>
            <person name="Plum-Jensen L.E."/>
            <person name="Schramm A."/>
            <person name="Marshall I.P.G."/>
        </authorList>
    </citation>
    <scope>NUCLEOTIDE SEQUENCE</scope>
    <source>
        <strain evidence="4">Rat1</strain>
    </source>
</reference>
<dbReference type="EC" id="2.7.7.60" evidence="3"/>
<comment type="catalytic activity">
    <reaction evidence="3">
        <text>2-C-methyl-D-erythritol 4-phosphate + CTP + H(+) = 4-CDP-2-C-methyl-D-erythritol + diphosphate</text>
        <dbReference type="Rhea" id="RHEA:13429"/>
        <dbReference type="ChEBI" id="CHEBI:15378"/>
        <dbReference type="ChEBI" id="CHEBI:33019"/>
        <dbReference type="ChEBI" id="CHEBI:37563"/>
        <dbReference type="ChEBI" id="CHEBI:57823"/>
        <dbReference type="ChEBI" id="CHEBI:58262"/>
        <dbReference type="EC" id="2.7.7.60"/>
    </reaction>
</comment>
<comment type="function">
    <text evidence="3">Catalyzes the formation of 4-diphosphocytidyl-2-C-methyl-D-erythritol from CTP and 2-C-methyl-D-erythritol 4-phosphate (MEP).</text>
</comment>
<gene>
    <name evidence="3 4" type="primary">ispD</name>
    <name evidence="4" type="ORF">Q3M24_09700</name>
</gene>
<dbReference type="KEGG" id="eaj:Q3M24_09700"/>
<dbReference type="AlphaFoldDB" id="A0AAU8M0D8"/>
<organism evidence="4">
    <name type="scientific">Candidatus Electrothrix aestuarii</name>
    <dbReference type="NCBI Taxonomy" id="3062594"/>
    <lineage>
        <taxon>Bacteria</taxon>
        <taxon>Pseudomonadati</taxon>
        <taxon>Thermodesulfobacteriota</taxon>
        <taxon>Desulfobulbia</taxon>
        <taxon>Desulfobulbales</taxon>
        <taxon>Desulfobulbaceae</taxon>
        <taxon>Candidatus Electrothrix</taxon>
    </lineage>
</organism>
<dbReference type="GO" id="GO:0050518">
    <property type="term" value="F:2-C-methyl-D-erythritol 4-phosphate cytidylyltransferase activity"/>
    <property type="evidence" value="ECO:0007669"/>
    <property type="project" value="UniProtKB-UniRule"/>
</dbReference>
<keyword evidence="1 3" id="KW-0808">Transferase</keyword>
<feature type="site" description="Positions MEP for the nucleophilic attack" evidence="3">
    <location>
        <position position="164"/>
    </location>
</feature>
<proteinExistence type="inferred from homology"/>
<protein>
    <recommendedName>
        <fullName evidence="3">2-C-methyl-D-erythritol 4-phosphate cytidylyltransferase</fullName>
        <ecNumber evidence="3">2.7.7.60</ecNumber>
    </recommendedName>
    <alternativeName>
        <fullName evidence="3">4-diphosphocytidyl-2C-methyl-D-erythritol synthase</fullName>
    </alternativeName>
    <alternativeName>
        <fullName evidence="3">MEP cytidylyltransferase</fullName>
        <shortName evidence="3">MCT</shortName>
    </alternativeName>
</protein>
<feature type="site" description="Positions MEP for the nucleophilic attack" evidence="3">
    <location>
        <position position="220"/>
    </location>
</feature>
<dbReference type="InterPro" id="IPR050088">
    <property type="entry name" value="IspD/TarI_cytidylyltransf_bact"/>
</dbReference>